<dbReference type="EMBL" id="JARK01001503">
    <property type="protein sequence ID" value="EYB94795.1"/>
    <property type="molecule type" value="Genomic_DNA"/>
</dbReference>
<proteinExistence type="predicted"/>
<name>A0A016SWA8_9BILA</name>
<gene>
    <name evidence="2" type="primary">Acey_s0167.g131</name>
    <name evidence="2" type="ORF">Y032_0167g131</name>
</gene>
<feature type="transmembrane region" description="Helical" evidence="1">
    <location>
        <begin position="6"/>
        <end position="28"/>
    </location>
</feature>
<keyword evidence="1" id="KW-0812">Transmembrane</keyword>
<dbReference type="AlphaFoldDB" id="A0A016SWA8"/>
<protein>
    <submittedName>
        <fullName evidence="2">Uncharacterized protein</fullName>
    </submittedName>
</protein>
<organism evidence="2 3">
    <name type="scientific">Ancylostoma ceylanicum</name>
    <dbReference type="NCBI Taxonomy" id="53326"/>
    <lineage>
        <taxon>Eukaryota</taxon>
        <taxon>Metazoa</taxon>
        <taxon>Ecdysozoa</taxon>
        <taxon>Nematoda</taxon>
        <taxon>Chromadorea</taxon>
        <taxon>Rhabditida</taxon>
        <taxon>Rhabditina</taxon>
        <taxon>Rhabditomorpha</taxon>
        <taxon>Strongyloidea</taxon>
        <taxon>Ancylostomatidae</taxon>
        <taxon>Ancylostomatinae</taxon>
        <taxon>Ancylostoma</taxon>
    </lineage>
</organism>
<evidence type="ECO:0000313" key="3">
    <source>
        <dbReference type="Proteomes" id="UP000024635"/>
    </source>
</evidence>
<dbReference type="OrthoDB" id="10413948at2759"/>
<sequence length="102" mass="11858">MASTLVIILRVAAYVVGTAAVIPIWYMMFTNGRLHRNFRYYYCVASFICVYLTIIAYIPFIFPKGQKRIEPPPLRSELCPPRQYPYLIRAASTLHVRILNMN</sequence>
<reference evidence="3" key="1">
    <citation type="journal article" date="2015" name="Nat. Genet.">
        <title>The genome and transcriptome of the zoonotic hookworm Ancylostoma ceylanicum identify infection-specific gene families.</title>
        <authorList>
            <person name="Schwarz E.M."/>
            <person name="Hu Y."/>
            <person name="Antoshechkin I."/>
            <person name="Miller M.M."/>
            <person name="Sternberg P.W."/>
            <person name="Aroian R.V."/>
        </authorList>
    </citation>
    <scope>NUCLEOTIDE SEQUENCE</scope>
    <source>
        <strain evidence="3">HY135</strain>
    </source>
</reference>
<feature type="transmembrane region" description="Helical" evidence="1">
    <location>
        <begin position="40"/>
        <end position="62"/>
    </location>
</feature>
<evidence type="ECO:0000256" key="1">
    <source>
        <dbReference type="SAM" id="Phobius"/>
    </source>
</evidence>
<keyword evidence="1" id="KW-1133">Transmembrane helix</keyword>
<accession>A0A016SWA8</accession>
<comment type="caution">
    <text evidence="2">The sequence shown here is derived from an EMBL/GenBank/DDBJ whole genome shotgun (WGS) entry which is preliminary data.</text>
</comment>
<evidence type="ECO:0000313" key="2">
    <source>
        <dbReference type="EMBL" id="EYB94795.1"/>
    </source>
</evidence>
<keyword evidence="3" id="KW-1185">Reference proteome</keyword>
<keyword evidence="1" id="KW-0472">Membrane</keyword>
<dbReference type="Proteomes" id="UP000024635">
    <property type="component" value="Unassembled WGS sequence"/>
</dbReference>